<dbReference type="InterPro" id="IPR003343">
    <property type="entry name" value="Big_2"/>
</dbReference>
<feature type="domain" description="BIG2" evidence="1">
    <location>
        <begin position="539"/>
        <end position="617"/>
    </location>
</feature>
<accession>A0A140XG62</accession>
<dbReference type="Pfam" id="PF02368">
    <property type="entry name" value="Big_2"/>
    <property type="match status" value="8"/>
</dbReference>
<dbReference type="InterPro" id="IPR045197">
    <property type="entry name" value="NUP210-like"/>
</dbReference>
<evidence type="ECO:0000313" key="2">
    <source>
        <dbReference type="EMBL" id="AIT13852.1"/>
    </source>
</evidence>
<evidence type="ECO:0000313" key="3">
    <source>
        <dbReference type="Proteomes" id="UP000203504"/>
    </source>
</evidence>
<protein>
    <recommendedName>
        <fullName evidence="1">BIG2 domain-containing protein</fullName>
    </recommendedName>
</protein>
<dbReference type="SUPFAM" id="SSF49373">
    <property type="entry name" value="Invasin/intimin cell-adhesion fragments"/>
    <property type="match status" value="8"/>
</dbReference>
<feature type="domain" description="BIG2" evidence="1">
    <location>
        <begin position="620"/>
        <end position="701"/>
    </location>
</feature>
<feature type="domain" description="BIG2" evidence="1">
    <location>
        <begin position="455"/>
        <end position="535"/>
    </location>
</feature>
<dbReference type="OrthoDB" id="7656at10239"/>
<dbReference type="Gene3D" id="2.60.40.1080">
    <property type="match status" value="8"/>
</dbReference>
<dbReference type="InterPro" id="IPR008964">
    <property type="entry name" value="Invasin/intimin_cell_adhesion"/>
</dbReference>
<dbReference type="RefSeq" id="YP_009302950.1">
    <property type="nucleotide sequence ID" value="NC_031250.1"/>
</dbReference>
<dbReference type="PANTHER" id="PTHR23019">
    <property type="entry name" value="NUCLEAR PORE MEMBRANE GLYCOPROTEIN GP210-RELATED"/>
    <property type="match status" value="1"/>
</dbReference>
<name>A0A140XG62_9CAUD</name>
<feature type="domain" description="BIG2" evidence="1">
    <location>
        <begin position="27"/>
        <end position="105"/>
    </location>
</feature>
<sequence length="709" mass="73525">MSLPLNEVVDVQFSKSNGGKGFTPNVPLEGIMLSNYEYSIVAGDDPVQLVVRYIPTNATERGMAWKSSDPDVITVDELGFVKPLAEGVAYVTGTSVDGGYTVRAKFNIARAPILVESVTVSPTSVTLEEGKTQRLTYTYLPANADKPDFYWISDDESVAVVNDSGLVTAIGDGETTVNVQYGVDSSIFDSCTVTVIPPVVHVTGVEFLTQSPLNVNIGSTAGTSIRISPEDATDKTVTYESSVPDVATVDTDGNVTGITAGNATVTVKTNDGDKTDTLDIIVRVPAVNVTGVSIDEGDTASMEVGDTLQLHATVTPENATDPSVVWSAPVSEVASVTEAGLVTANAAGLIDVTVITNDGNFTDRIEVKVTDPSIAVTDVAWAPDSPTKVSAGHQVQTKIVITPNNATNKKVSYNSSNPDAVTVDTNGVIYGQSPGTSTITVTTDDGGLVASFVATCTEVAVITPDGLGGIPVGGTQQFTYTVSPSDADLTNIRYESANPDIATVDSSGVVTGVASGGCNIWIYATSNGADISAATWAQISEKVQVYPQYAEWLVGNTKQLDVEIYPSDSKSVTVTYESSNDAIISIDANGLMTAKSEGSATITANVVMNGVAASGTTSPYVSELSVATDSLPALTVGNTQQLVITVRPEYAKTDPGYNIQYTTTDDTVATVSNTGVITGVGNGGCRIGATVTVRNATASDSSYQSVDAA</sequence>
<feature type="domain" description="BIG2" evidence="1">
    <location>
        <begin position="288"/>
        <end position="366"/>
    </location>
</feature>
<organism evidence="2 3">
    <name type="scientific">Salmonella phage BP63</name>
    <dbReference type="NCBI Taxonomy" id="1543205"/>
    <lineage>
        <taxon>Viruses</taxon>
        <taxon>Duplodnaviria</taxon>
        <taxon>Heunggongvirae</taxon>
        <taxon>Uroviricota</taxon>
        <taxon>Caudoviricetes</taxon>
        <taxon>Rosemountvirus</taxon>
        <taxon>Rosemountvirus BP63</taxon>
    </lineage>
</organism>
<gene>
    <name evidence="2" type="ORF">BP63_31</name>
</gene>
<feature type="domain" description="BIG2" evidence="1">
    <location>
        <begin position="375"/>
        <end position="453"/>
    </location>
</feature>
<dbReference type="KEGG" id="vg:29124409"/>
<feature type="domain" description="BIG2" evidence="1">
    <location>
        <begin position="204"/>
        <end position="278"/>
    </location>
</feature>
<dbReference type="EMBL" id="KM366099">
    <property type="protein sequence ID" value="AIT13852.1"/>
    <property type="molecule type" value="Genomic_DNA"/>
</dbReference>
<evidence type="ECO:0000259" key="1">
    <source>
        <dbReference type="SMART" id="SM00635"/>
    </source>
</evidence>
<dbReference type="Proteomes" id="UP000203504">
    <property type="component" value="Segment"/>
</dbReference>
<keyword evidence="3" id="KW-1185">Reference proteome</keyword>
<dbReference type="PANTHER" id="PTHR23019:SF0">
    <property type="entry name" value="NUCLEAR PORE MEMBRANE GLYCOPROTEIN 210"/>
    <property type="match status" value="1"/>
</dbReference>
<reference evidence="3" key="1">
    <citation type="submission" date="2014-08" db="EMBL/GenBank/DDBJ databases">
        <authorList>
            <person name="Mandeville R."/>
        </authorList>
    </citation>
    <scope>NUCLEOTIDE SEQUENCE [LARGE SCALE GENOMIC DNA]</scope>
</reference>
<feature type="domain" description="BIG2" evidence="1">
    <location>
        <begin position="114"/>
        <end position="192"/>
    </location>
</feature>
<dbReference type="GeneID" id="29124409"/>
<dbReference type="SMART" id="SM00635">
    <property type="entry name" value="BID_2"/>
    <property type="match status" value="8"/>
</dbReference>
<proteinExistence type="predicted"/>